<protein>
    <submittedName>
        <fullName evidence="2">Uncharacterized protein</fullName>
    </submittedName>
</protein>
<name>A0A7S3C1E3_9EUKA</name>
<proteinExistence type="predicted"/>
<dbReference type="SUPFAM" id="SSF48371">
    <property type="entry name" value="ARM repeat"/>
    <property type="match status" value="1"/>
</dbReference>
<dbReference type="PANTHER" id="PTHR22895:SF0">
    <property type="entry name" value="ARMADILLO REPEAT-CONTAINING PROTEIN 6"/>
    <property type="match status" value="1"/>
</dbReference>
<keyword evidence="1" id="KW-0677">Repeat</keyword>
<gene>
    <name evidence="2" type="ORF">HERI1096_LOCUS38950</name>
</gene>
<organism evidence="2">
    <name type="scientific">Haptolina ericina</name>
    <dbReference type="NCBI Taxonomy" id="156174"/>
    <lineage>
        <taxon>Eukaryota</taxon>
        <taxon>Haptista</taxon>
        <taxon>Haptophyta</taxon>
        <taxon>Prymnesiophyceae</taxon>
        <taxon>Prymnesiales</taxon>
        <taxon>Prymnesiaceae</taxon>
        <taxon>Haptolina</taxon>
    </lineage>
</organism>
<dbReference type="EMBL" id="HBHX01070540">
    <property type="protein sequence ID" value="CAE0151455.1"/>
    <property type="molecule type" value="Transcribed_RNA"/>
</dbReference>
<dbReference type="Gene3D" id="1.25.10.10">
    <property type="entry name" value="Leucine-rich Repeat Variant"/>
    <property type="match status" value="1"/>
</dbReference>
<evidence type="ECO:0000313" key="2">
    <source>
        <dbReference type="EMBL" id="CAE0151455.1"/>
    </source>
</evidence>
<evidence type="ECO:0000256" key="1">
    <source>
        <dbReference type="ARBA" id="ARBA00022737"/>
    </source>
</evidence>
<dbReference type="InterPro" id="IPR016024">
    <property type="entry name" value="ARM-type_fold"/>
</dbReference>
<reference evidence="2" key="1">
    <citation type="submission" date="2021-01" db="EMBL/GenBank/DDBJ databases">
        <authorList>
            <person name="Corre E."/>
            <person name="Pelletier E."/>
            <person name="Niang G."/>
            <person name="Scheremetjew M."/>
            <person name="Finn R."/>
            <person name="Kale V."/>
            <person name="Holt S."/>
            <person name="Cochrane G."/>
            <person name="Meng A."/>
            <person name="Brown T."/>
            <person name="Cohen L."/>
        </authorList>
    </citation>
    <scope>NUCLEOTIDE SEQUENCE</scope>
    <source>
        <strain evidence="2">CCMP281</strain>
    </source>
</reference>
<dbReference type="AlphaFoldDB" id="A0A7S3C1E3"/>
<dbReference type="InterPro" id="IPR011989">
    <property type="entry name" value="ARM-like"/>
</dbReference>
<dbReference type="PANTHER" id="PTHR22895">
    <property type="entry name" value="ARMADILLO REPEAT-CONTAINING PROTEIN 6"/>
    <property type="match status" value="1"/>
</dbReference>
<sequence>MSAESSQPDVEEGTRELENLTKLKVDGVLDEGEYALAKQRVMDGQRRAALEAAGWVFQERPVAQPVQAIGYTDLTQEICASGMLAVDRVLDTMRGGAGADQQAQGCAGLAILAEKDGTRSKILAKDAVGVIVAAMTAHPTDSSVAASGCSALGNLAIGEGESDVRARGLRPVLAAMAAHCTSSAKVGAKGCAALANCAFSTEGEAEVVAAGGAEAIVEAMCAFPLDTKLQEEGADALCNLTGSAAGKAAIAFAGGVAALEAVRSNVTGHPAAQRAQDCLAAINDEGT</sequence>
<accession>A0A7S3C1E3</accession>